<keyword evidence="5" id="KW-0963">Cytoplasm</keyword>
<feature type="binding site" evidence="5">
    <location>
        <position position="70"/>
    </location>
    <ligand>
        <name>S-adenosyl-L-methionine</name>
        <dbReference type="ChEBI" id="CHEBI:59789"/>
    </ligand>
</feature>
<comment type="subcellular location">
    <subcellularLocation>
        <location evidence="5">Cytoplasm</location>
    </subcellularLocation>
</comment>
<dbReference type="InterPro" id="IPR003742">
    <property type="entry name" value="RlmH-like"/>
</dbReference>
<comment type="catalytic activity">
    <reaction evidence="5">
        <text>pseudouridine(1915) in 23S rRNA + S-adenosyl-L-methionine = N(3)-methylpseudouridine(1915) in 23S rRNA + S-adenosyl-L-homocysteine + H(+)</text>
        <dbReference type="Rhea" id="RHEA:42752"/>
        <dbReference type="Rhea" id="RHEA-COMP:10221"/>
        <dbReference type="Rhea" id="RHEA-COMP:10222"/>
        <dbReference type="ChEBI" id="CHEBI:15378"/>
        <dbReference type="ChEBI" id="CHEBI:57856"/>
        <dbReference type="ChEBI" id="CHEBI:59789"/>
        <dbReference type="ChEBI" id="CHEBI:65314"/>
        <dbReference type="ChEBI" id="CHEBI:74486"/>
        <dbReference type="EC" id="2.1.1.177"/>
    </reaction>
</comment>
<evidence type="ECO:0000256" key="4">
    <source>
        <dbReference type="ARBA" id="ARBA00038303"/>
    </source>
</evidence>
<dbReference type="RefSeq" id="WP_119374714.1">
    <property type="nucleotide sequence ID" value="NZ_QWFX01000005.1"/>
</dbReference>
<evidence type="ECO:0000256" key="5">
    <source>
        <dbReference type="HAMAP-Rule" id="MF_00658"/>
    </source>
</evidence>
<reference evidence="6 7" key="1">
    <citation type="submission" date="2018-08" db="EMBL/GenBank/DDBJ databases">
        <title>Henriciella mobilis sp. nov., isolated from seawater.</title>
        <authorList>
            <person name="Cheng H."/>
            <person name="Wu Y.-H."/>
            <person name="Xu X.-W."/>
            <person name="Guo L.-L."/>
        </authorList>
    </citation>
    <scope>NUCLEOTIDE SEQUENCE [LARGE SCALE GENOMIC DNA]</scope>
    <source>
        <strain evidence="6 7">JN25</strain>
    </source>
</reference>
<dbReference type="SUPFAM" id="SSF75217">
    <property type="entry name" value="alpha/beta knot"/>
    <property type="match status" value="1"/>
</dbReference>
<dbReference type="GO" id="GO:0005737">
    <property type="term" value="C:cytoplasm"/>
    <property type="evidence" value="ECO:0007669"/>
    <property type="project" value="UniProtKB-SubCell"/>
</dbReference>
<dbReference type="PIRSF" id="PIRSF004505">
    <property type="entry name" value="MT_bac"/>
    <property type="match status" value="1"/>
</dbReference>
<dbReference type="GO" id="GO:0070038">
    <property type="term" value="F:rRNA (pseudouridine-N3-)-methyltransferase activity"/>
    <property type="evidence" value="ECO:0007669"/>
    <property type="project" value="UniProtKB-UniRule"/>
</dbReference>
<sequence>MRITILAVGRLKSGPEAELCDDYLDRFRKAGRALGFRSIDLIEVDSGGGMEAEAERLLAKLPQGAHTIRLDEHGREHRSEAFSTYIATLRDRGVPDLCFLIGGAEGYGKAIQSAVPETMAFGKQTWPHRMVRAMLAEQLYRAVSIEAGLPYHKA</sequence>
<dbReference type="PANTHER" id="PTHR33603:SF1">
    <property type="entry name" value="RIBOSOMAL RNA LARGE SUBUNIT METHYLTRANSFERASE H"/>
    <property type="match status" value="1"/>
</dbReference>
<comment type="similarity">
    <text evidence="4 5">Belongs to the RNA methyltransferase RlmH family.</text>
</comment>
<dbReference type="InterPro" id="IPR029028">
    <property type="entry name" value="Alpha/beta_knot_MTases"/>
</dbReference>
<dbReference type="InterPro" id="IPR029026">
    <property type="entry name" value="tRNA_m1G_MTases_N"/>
</dbReference>
<dbReference type="EMBL" id="QWFX01000005">
    <property type="protein sequence ID" value="RIJ32633.1"/>
    <property type="molecule type" value="Genomic_DNA"/>
</dbReference>
<dbReference type="HAMAP" id="MF_00658">
    <property type="entry name" value="23SrRNA_methyltr_H"/>
    <property type="match status" value="1"/>
</dbReference>
<comment type="caution">
    <text evidence="6">The sequence shown here is derived from an EMBL/GenBank/DDBJ whole genome shotgun (WGS) entry which is preliminary data.</text>
</comment>
<keyword evidence="2 5" id="KW-0808">Transferase</keyword>
<dbReference type="EC" id="2.1.1.177" evidence="5"/>
<evidence type="ECO:0000256" key="1">
    <source>
        <dbReference type="ARBA" id="ARBA00022603"/>
    </source>
</evidence>
<dbReference type="NCBIfam" id="NF000989">
    <property type="entry name" value="PRK00103.2-3"/>
    <property type="match status" value="1"/>
</dbReference>
<protein>
    <recommendedName>
        <fullName evidence="5">Ribosomal RNA large subunit methyltransferase H</fullName>
        <ecNumber evidence="5">2.1.1.177</ecNumber>
    </recommendedName>
    <alternativeName>
        <fullName evidence="5">23S rRNA (pseudouridine1915-N3)-methyltransferase</fullName>
    </alternativeName>
    <alternativeName>
        <fullName evidence="5">23S rRNA m3Psi1915 methyltransferase</fullName>
    </alternativeName>
    <alternativeName>
        <fullName evidence="5">rRNA (pseudouridine-N3-)-methyltransferase RlmH</fullName>
    </alternativeName>
</protein>
<comment type="subunit">
    <text evidence="5">Homodimer.</text>
</comment>
<dbReference type="AlphaFoldDB" id="A0A399RQL2"/>
<gene>
    <name evidence="5 6" type="primary">rlmH</name>
    <name evidence="6" type="ORF">D1223_01910</name>
</gene>
<keyword evidence="1 5" id="KW-0489">Methyltransferase</keyword>
<keyword evidence="3 5" id="KW-0949">S-adenosyl-L-methionine</keyword>
<name>A0A399RQL2_9PROT</name>
<evidence type="ECO:0000256" key="3">
    <source>
        <dbReference type="ARBA" id="ARBA00022691"/>
    </source>
</evidence>
<proteinExistence type="inferred from homology"/>
<comment type="caution">
    <text evidence="5">Lacks conserved residue(s) required for the propagation of feature annotation.</text>
</comment>
<comment type="function">
    <text evidence="5">Specifically methylates the pseudouridine at position 1915 (m3Psi1915) in 23S rRNA.</text>
</comment>
<keyword evidence="5" id="KW-0698">rRNA processing</keyword>
<dbReference type="CDD" id="cd18081">
    <property type="entry name" value="RlmH-like"/>
    <property type="match status" value="1"/>
</dbReference>
<dbReference type="Gene3D" id="3.40.1280.10">
    <property type="match status" value="1"/>
</dbReference>
<evidence type="ECO:0000313" key="7">
    <source>
        <dbReference type="Proteomes" id="UP000266385"/>
    </source>
</evidence>
<keyword evidence="7" id="KW-1185">Reference proteome</keyword>
<evidence type="ECO:0000313" key="6">
    <source>
        <dbReference type="EMBL" id="RIJ32633.1"/>
    </source>
</evidence>
<dbReference type="PANTHER" id="PTHR33603">
    <property type="entry name" value="METHYLTRANSFERASE"/>
    <property type="match status" value="1"/>
</dbReference>
<organism evidence="6 7">
    <name type="scientific">Henriciella mobilis</name>
    <dbReference type="NCBI Taxonomy" id="2305467"/>
    <lineage>
        <taxon>Bacteria</taxon>
        <taxon>Pseudomonadati</taxon>
        <taxon>Pseudomonadota</taxon>
        <taxon>Alphaproteobacteria</taxon>
        <taxon>Hyphomonadales</taxon>
        <taxon>Hyphomonadaceae</taxon>
        <taxon>Henriciella</taxon>
    </lineage>
</organism>
<dbReference type="Proteomes" id="UP000266385">
    <property type="component" value="Unassembled WGS sequence"/>
</dbReference>
<dbReference type="Pfam" id="PF02590">
    <property type="entry name" value="SPOUT_MTase"/>
    <property type="match status" value="1"/>
</dbReference>
<feature type="binding site" evidence="5">
    <location>
        <position position="102"/>
    </location>
    <ligand>
        <name>S-adenosyl-L-methionine</name>
        <dbReference type="ChEBI" id="CHEBI:59789"/>
    </ligand>
</feature>
<accession>A0A399RQL2</accession>
<evidence type="ECO:0000256" key="2">
    <source>
        <dbReference type="ARBA" id="ARBA00022679"/>
    </source>
</evidence>
<dbReference type="OrthoDB" id="9806643at2"/>